<dbReference type="Proteomes" id="UP000887579">
    <property type="component" value="Unplaced"/>
</dbReference>
<evidence type="ECO:0000313" key="2">
    <source>
        <dbReference type="WBParaSite" id="ES5_v2.g19638.t1"/>
    </source>
</evidence>
<reference evidence="2" key="1">
    <citation type="submission" date="2022-11" db="UniProtKB">
        <authorList>
            <consortium name="WormBaseParasite"/>
        </authorList>
    </citation>
    <scope>IDENTIFICATION</scope>
</reference>
<proteinExistence type="predicted"/>
<name>A0AC34FQG9_9BILA</name>
<evidence type="ECO:0000313" key="1">
    <source>
        <dbReference type="Proteomes" id="UP000887579"/>
    </source>
</evidence>
<accession>A0AC34FQG9</accession>
<dbReference type="WBParaSite" id="ES5_v2.g19638.t1">
    <property type="protein sequence ID" value="ES5_v2.g19638.t1"/>
    <property type="gene ID" value="ES5_v2.g19638"/>
</dbReference>
<organism evidence="1 2">
    <name type="scientific">Panagrolaimus sp. ES5</name>
    <dbReference type="NCBI Taxonomy" id="591445"/>
    <lineage>
        <taxon>Eukaryota</taxon>
        <taxon>Metazoa</taxon>
        <taxon>Ecdysozoa</taxon>
        <taxon>Nematoda</taxon>
        <taxon>Chromadorea</taxon>
        <taxon>Rhabditida</taxon>
        <taxon>Tylenchina</taxon>
        <taxon>Panagrolaimomorpha</taxon>
        <taxon>Panagrolaimoidea</taxon>
        <taxon>Panagrolaimidae</taxon>
        <taxon>Panagrolaimus</taxon>
    </lineage>
</organism>
<sequence>MFHGSSFECDESLQSSPSTSMDFREPLRTRQPFQQHHPNTDSSTYQHSHNFEHHQRQIKHATSSPAIFNFARKRRSIQYKLDKPQRPYVLVTLDSVIHQKDKPLQRLIENQLDFLPSLKSLKKIQKEITPEFRKNAVQWLEEVCIEAKCEIVVFPLAISLIDRFLSKKFVPKMHLQALASACLLISGKVKAPVPLTPKIIAYYTDGAVTVEQLLVS</sequence>
<protein>
    <submittedName>
        <fullName evidence="2">Cyclin N-terminal domain-containing protein</fullName>
    </submittedName>
</protein>